<dbReference type="GO" id="GO:0030198">
    <property type="term" value="P:extracellular matrix organization"/>
    <property type="evidence" value="ECO:0007669"/>
    <property type="project" value="TreeGrafter"/>
</dbReference>
<feature type="domain" description="Reversion-inducing cysteine-rich protein with Kazal CC4" evidence="1">
    <location>
        <begin position="31"/>
        <end position="78"/>
    </location>
</feature>
<organism evidence="2 3">
    <name type="scientific">Potamilus streckersoni</name>
    <dbReference type="NCBI Taxonomy" id="2493646"/>
    <lineage>
        <taxon>Eukaryota</taxon>
        <taxon>Metazoa</taxon>
        <taxon>Spiralia</taxon>
        <taxon>Lophotrochozoa</taxon>
        <taxon>Mollusca</taxon>
        <taxon>Bivalvia</taxon>
        <taxon>Autobranchia</taxon>
        <taxon>Heteroconchia</taxon>
        <taxon>Palaeoheterodonta</taxon>
        <taxon>Unionida</taxon>
        <taxon>Unionoidea</taxon>
        <taxon>Unionidae</taxon>
        <taxon>Ambleminae</taxon>
        <taxon>Lampsilini</taxon>
        <taxon>Potamilus</taxon>
    </lineage>
</organism>
<feature type="domain" description="Reversion-inducing cysteine-rich protein with Kazal CC4" evidence="1">
    <location>
        <begin position="91"/>
        <end position="133"/>
    </location>
</feature>
<dbReference type="Proteomes" id="UP001195483">
    <property type="component" value="Unassembled WGS sequence"/>
</dbReference>
<dbReference type="GO" id="GO:0005886">
    <property type="term" value="C:plasma membrane"/>
    <property type="evidence" value="ECO:0007669"/>
    <property type="project" value="TreeGrafter"/>
</dbReference>
<name>A0AAE0VZM7_9BIVA</name>
<keyword evidence="3" id="KW-1185">Reference proteome</keyword>
<evidence type="ECO:0000313" key="3">
    <source>
        <dbReference type="Proteomes" id="UP001195483"/>
    </source>
</evidence>
<comment type="caution">
    <text evidence="2">The sequence shown here is derived from an EMBL/GenBank/DDBJ whole genome shotgun (WGS) entry which is preliminary data.</text>
</comment>
<sequence>AKSVENVENSCSRSTEDEFFSCVSRQREGEQCCSRADSPNCKTVCWYTYLSNTRETQESKHVLRQHCTGRNKEVVQCVLRQTKTEKPSNPADNLHCCPKAQTDKCKHTCLRSLQTLTKEEEIIETMIADCGSPTLV</sequence>
<feature type="non-terminal residue" evidence="2">
    <location>
        <position position="136"/>
    </location>
</feature>
<accession>A0AAE0VZM7</accession>
<reference evidence="2" key="3">
    <citation type="submission" date="2023-05" db="EMBL/GenBank/DDBJ databases">
        <authorList>
            <person name="Smith C.H."/>
        </authorList>
    </citation>
    <scope>NUCLEOTIDE SEQUENCE</scope>
    <source>
        <strain evidence="2">CHS0354</strain>
        <tissue evidence="2">Mantle</tissue>
    </source>
</reference>
<dbReference type="EMBL" id="JAEAOA010000605">
    <property type="protein sequence ID" value="KAK3594930.1"/>
    <property type="molecule type" value="Genomic_DNA"/>
</dbReference>
<dbReference type="AlphaFoldDB" id="A0AAE0VZM7"/>
<feature type="non-terminal residue" evidence="2">
    <location>
        <position position="1"/>
    </location>
</feature>
<reference evidence="2" key="1">
    <citation type="journal article" date="2021" name="Genome Biol. Evol.">
        <title>A High-Quality Reference Genome for a Parasitic Bivalve with Doubly Uniparental Inheritance (Bivalvia: Unionida).</title>
        <authorList>
            <person name="Smith C.H."/>
        </authorList>
    </citation>
    <scope>NUCLEOTIDE SEQUENCE</scope>
    <source>
        <strain evidence="2">CHS0354</strain>
    </source>
</reference>
<protein>
    <recommendedName>
        <fullName evidence="1">Reversion-inducing cysteine-rich protein with Kazal CC4 domain-containing protein</fullName>
    </recommendedName>
</protein>
<dbReference type="InterPro" id="IPR039016">
    <property type="entry name" value="RECK"/>
</dbReference>
<evidence type="ECO:0000313" key="2">
    <source>
        <dbReference type="EMBL" id="KAK3594930.1"/>
    </source>
</evidence>
<gene>
    <name evidence="2" type="ORF">CHS0354_009314</name>
</gene>
<dbReference type="PANTHER" id="PTHR13487">
    <property type="entry name" value="SERINE PROTEASE INHIBITOR"/>
    <property type="match status" value="1"/>
</dbReference>
<dbReference type="InterPro" id="IPR056978">
    <property type="entry name" value="CC4_RECK"/>
</dbReference>
<reference evidence="2" key="2">
    <citation type="journal article" date="2021" name="Genome Biol. Evol.">
        <title>Developing a high-quality reference genome for a parasitic bivalve with doubly uniparental inheritance (Bivalvia: Unionida).</title>
        <authorList>
            <person name="Smith C.H."/>
        </authorList>
    </citation>
    <scope>NUCLEOTIDE SEQUENCE</scope>
    <source>
        <strain evidence="2">CHS0354</strain>
        <tissue evidence="2">Mantle</tissue>
    </source>
</reference>
<dbReference type="Pfam" id="PF23332">
    <property type="entry name" value="CC4_RECK"/>
    <property type="match status" value="2"/>
</dbReference>
<proteinExistence type="predicted"/>
<dbReference type="PANTHER" id="PTHR13487:SF3">
    <property type="entry name" value="REVERSION-INDUCING CYSTEINE-RICH PROTEIN WITH KAZAL MOTIFS"/>
    <property type="match status" value="1"/>
</dbReference>
<dbReference type="GO" id="GO:0008191">
    <property type="term" value="F:metalloendopeptidase inhibitor activity"/>
    <property type="evidence" value="ECO:0007669"/>
    <property type="project" value="InterPro"/>
</dbReference>
<evidence type="ECO:0000259" key="1">
    <source>
        <dbReference type="Pfam" id="PF23332"/>
    </source>
</evidence>